<name>A0A6A4PU17_LUPAL</name>
<dbReference type="PANTHER" id="PTHR15180:SF1">
    <property type="entry name" value="GENERAL TRANSCRIPTION FACTOR 3C POLYPEPTIDE 1"/>
    <property type="match status" value="1"/>
</dbReference>
<accession>A0A6A4PU17</accession>
<dbReference type="InterPro" id="IPR044210">
    <property type="entry name" value="Tfc3-like"/>
</dbReference>
<evidence type="ECO:0000313" key="2">
    <source>
        <dbReference type="EMBL" id="KAE9605165.1"/>
    </source>
</evidence>
<dbReference type="PANTHER" id="PTHR15180">
    <property type="entry name" value="GENERAL TRANSCRIPTION FACTOR 3C POLYPEPTIDE 1"/>
    <property type="match status" value="1"/>
</dbReference>
<keyword evidence="3" id="KW-1185">Reference proteome</keyword>
<comment type="caution">
    <text evidence="2">The sequence shown here is derived from an EMBL/GenBank/DDBJ whole genome shotgun (WGS) entry which is preliminary data.</text>
</comment>
<evidence type="ECO:0000313" key="3">
    <source>
        <dbReference type="Proteomes" id="UP000447434"/>
    </source>
</evidence>
<evidence type="ECO:0000256" key="1">
    <source>
        <dbReference type="SAM" id="MobiDB-lite"/>
    </source>
</evidence>
<protein>
    <submittedName>
        <fullName evidence="2">Uncharacterized protein</fullName>
    </submittedName>
</protein>
<dbReference type="GO" id="GO:0003677">
    <property type="term" value="F:DNA binding"/>
    <property type="evidence" value="ECO:0007669"/>
    <property type="project" value="InterPro"/>
</dbReference>
<organism evidence="2 3">
    <name type="scientific">Lupinus albus</name>
    <name type="common">White lupine</name>
    <name type="synonym">Lupinus termis</name>
    <dbReference type="NCBI Taxonomy" id="3870"/>
    <lineage>
        <taxon>Eukaryota</taxon>
        <taxon>Viridiplantae</taxon>
        <taxon>Streptophyta</taxon>
        <taxon>Embryophyta</taxon>
        <taxon>Tracheophyta</taxon>
        <taxon>Spermatophyta</taxon>
        <taxon>Magnoliopsida</taxon>
        <taxon>eudicotyledons</taxon>
        <taxon>Gunneridae</taxon>
        <taxon>Pentapetalae</taxon>
        <taxon>rosids</taxon>
        <taxon>fabids</taxon>
        <taxon>Fabales</taxon>
        <taxon>Fabaceae</taxon>
        <taxon>Papilionoideae</taxon>
        <taxon>50 kb inversion clade</taxon>
        <taxon>genistoids sensu lato</taxon>
        <taxon>core genistoids</taxon>
        <taxon>Genisteae</taxon>
        <taxon>Lupinus</taxon>
    </lineage>
</organism>
<dbReference type="GO" id="GO:0000127">
    <property type="term" value="C:transcription factor TFIIIC complex"/>
    <property type="evidence" value="ECO:0007669"/>
    <property type="project" value="InterPro"/>
</dbReference>
<dbReference type="AlphaFoldDB" id="A0A6A4PU17"/>
<reference evidence="3" key="1">
    <citation type="journal article" date="2020" name="Nat. Commun.">
        <title>Genome sequence of the cluster root forming white lupin.</title>
        <authorList>
            <person name="Hufnagel B."/>
            <person name="Marques A."/>
            <person name="Soriano A."/>
            <person name="Marques L."/>
            <person name="Divol F."/>
            <person name="Doumas P."/>
            <person name="Sallet E."/>
            <person name="Mancinotti D."/>
            <person name="Carrere S."/>
            <person name="Marande W."/>
            <person name="Arribat S."/>
            <person name="Keller J."/>
            <person name="Huneau C."/>
            <person name="Blein T."/>
            <person name="Aime D."/>
            <person name="Laguerre M."/>
            <person name="Taylor J."/>
            <person name="Schubert V."/>
            <person name="Nelson M."/>
            <person name="Geu-Flores F."/>
            <person name="Crespi M."/>
            <person name="Gallardo-Guerrero K."/>
            <person name="Delaux P.-M."/>
            <person name="Salse J."/>
            <person name="Berges H."/>
            <person name="Guyot R."/>
            <person name="Gouzy J."/>
            <person name="Peret B."/>
        </authorList>
    </citation>
    <scope>NUCLEOTIDE SEQUENCE [LARGE SCALE GENOMIC DNA]</scope>
    <source>
        <strain evidence="3">cv. Amiga</strain>
    </source>
</reference>
<dbReference type="Proteomes" id="UP000447434">
    <property type="component" value="Chromosome 10"/>
</dbReference>
<gene>
    <name evidence="2" type="ORF">Lalb_Chr10g0094381</name>
</gene>
<dbReference type="EMBL" id="WOCE01000010">
    <property type="protein sequence ID" value="KAE9605165.1"/>
    <property type="molecule type" value="Genomic_DNA"/>
</dbReference>
<dbReference type="GO" id="GO:0006384">
    <property type="term" value="P:transcription initiation at RNA polymerase III promoter"/>
    <property type="evidence" value="ECO:0007669"/>
    <property type="project" value="InterPro"/>
</dbReference>
<feature type="region of interest" description="Disordered" evidence="1">
    <location>
        <begin position="1"/>
        <end position="57"/>
    </location>
</feature>
<proteinExistence type="predicted"/>
<dbReference type="GO" id="GO:0042791">
    <property type="term" value="P:5S class rRNA transcription by RNA polymerase III"/>
    <property type="evidence" value="ECO:0007669"/>
    <property type="project" value="TreeGrafter"/>
</dbReference>
<sequence length="148" mass="16925">MDSSSKKVNSHYEGWSDANADGYESHENEEIASATPSETTQNHHEKNHILPAQRSHRRRFDKKFTTYLNERADVYGQVSESLAISNAVELFKLVFLSTSTGPPAPNLLADILRRYSEHDLFAAFNYLKEKKIMVNDAQSYGFLFCMRC</sequence>
<dbReference type="OrthoDB" id="1425226at2759"/>